<keyword evidence="1" id="KW-1133">Transmembrane helix</keyword>
<feature type="transmembrane region" description="Helical" evidence="1">
    <location>
        <begin position="547"/>
        <end position="565"/>
    </location>
</feature>
<reference evidence="2 3" key="1">
    <citation type="journal article" date="1999" name="J. Virol.">
        <title>The genome of Melanoplus sanguinipes entomopoxvirus.</title>
        <authorList>
            <person name="Afonso C.L."/>
            <person name="Tulman E.R."/>
            <person name="Lu Z."/>
            <person name="Oma E."/>
            <person name="Kutish G.F."/>
            <person name="Rock D.L."/>
        </authorList>
    </citation>
    <scope>NUCLEOTIDE SEQUENCE [LARGE SCALE GENOMIC DNA]</scope>
    <source>
        <strain evidence="2">Tucson</strain>
    </source>
</reference>
<dbReference type="KEGG" id="vg:1449895"/>
<name>Q9YW15_MSEPV</name>
<dbReference type="Proteomes" id="UP000172353">
    <property type="component" value="Segment"/>
</dbReference>
<accession>Q9YW15</accession>
<evidence type="ECO:0000313" key="2">
    <source>
        <dbReference type="EMBL" id="AAC97632.1"/>
    </source>
</evidence>
<evidence type="ECO:0000313" key="3">
    <source>
        <dbReference type="Proteomes" id="UP000172353"/>
    </source>
</evidence>
<evidence type="ECO:0008006" key="4">
    <source>
        <dbReference type="Google" id="ProtNLM"/>
    </source>
</evidence>
<evidence type="ECO:0000256" key="1">
    <source>
        <dbReference type="SAM" id="Phobius"/>
    </source>
</evidence>
<dbReference type="PIR" id="T28238">
    <property type="entry name" value="T28238"/>
</dbReference>
<organismHost>
    <name type="scientific">Melanoplus sanguinipes</name>
    <name type="common">Migratory grasshopper</name>
    <dbReference type="NCBI Taxonomy" id="65742"/>
</organismHost>
<dbReference type="RefSeq" id="NP_048148.1">
    <property type="nucleotide sequence ID" value="NC_001993.1"/>
</dbReference>
<dbReference type="EMBL" id="AF063866">
    <property type="protein sequence ID" value="AAC97632.1"/>
    <property type="molecule type" value="Genomic_DNA"/>
</dbReference>
<protein>
    <recommendedName>
        <fullName evidence="4">Glycoprotein</fullName>
    </recommendedName>
</protein>
<keyword evidence="1" id="KW-0812">Transmembrane</keyword>
<proteinExistence type="predicted"/>
<gene>
    <name evidence="2" type="primary">MSV077</name>
</gene>
<keyword evidence="3" id="KW-1185">Reference proteome</keyword>
<keyword evidence="1" id="KW-0472">Membrane</keyword>
<sequence>MHVIKLFSILAFFMPYVVPSPLPYICNDNKEHYFKLNNNLEHSDFECNYDSAETINVSIWKKTNIVVDSFIFTFFKIPCNALDLFISGAFSFYQNQAISLTDINVYIKNVSTIIIDGIEYKFKNMAGEFHTCNIKDQKYGIYVKYEKCQHVFKGKNNYIKKFGSQRKNDEYSNIFKRHCSNLKYEIGKCILVNDLQVKEYYIWDNSHKFDIKFSEQYFITPYIFVSNTGVLTKFENGFAELYSISSSNQIIKYDHVIITCKSDFIINIENGYFISMPFNEGQTVLSGRELVNWSQTFGKTICRNTENKHFVLNVTLANSLKNEYINIARFQEVLDKKLKIITKNLDTLCKNYVIYRKIYTEICKNNPQYCMKYFLNHYNVKARYIGGNIIGIKYCIEITDFEIIKDYNYKTDKCEIFVPMKININNTKFIGYMNPSTNEVFTESPKNDYCDSITYVDINDTLMYISNNQINVSTQKIHTYGHETLLTNKKISPIILKNINISDLYFEQSTFQDVYDIAYHHFDELINPKQTYNFDTSSIWDFLNFHGIFHIIFIGFVIFGIFILVRYASQIFSNCASIFRKTKVIYENIPMKNLNQSS</sequence>
<organism evidence="2 3">
    <name type="scientific">Melanoplus sanguinipes entomopoxvirus</name>
    <name type="common">MsEPV</name>
    <dbReference type="NCBI Taxonomy" id="83191"/>
    <lineage>
        <taxon>Viruses</taxon>
        <taxon>Varidnaviria</taxon>
        <taxon>Bamfordvirae</taxon>
        <taxon>Nucleocytoviricota</taxon>
        <taxon>Pokkesviricetes</taxon>
        <taxon>Chitovirales</taxon>
        <taxon>Poxviridae</taxon>
        <taxon>Entomopoxvirinae</taxon>
        <taxon>Deltaentomopoxvirus</taxon>
        <taxon>Deltaentomopoxvirus msanguinipes</taxon>
    </lineage>
</organism>
<dbReference type="GeneID" id="1449895"/>